<proteinExistence type="predicted"/>
<organism evidence="1">
    <name type="scientific">viral metagenome</name>
    <dbReference type="NCBI Taxonomy" id="1070528"/>
    <lineage>
        <taxon>unclassified sequences</taxon>
        <taxon>metagenomes</taxon>
        <taxon>organismal metagenomes</taxon>
    </lineage>
</organism>
<reference evidence="1" key="1">
    <citation type="journal article" date="2020" name="Nature">
        <title>Giant virus diversity and host interactions through global metagenomics.</title>
        <authorList>
            <person name="Schulz F."/>
            <person name="Roux S."/>
            <person name="Paez-Espino D."/>
            <person name="Jungbluth S."/>
            <person name="Walsh D.A."/>
            <person name="Denef V.J."/>
            <person name="McMahon K.D."/>
            <person name="Konstantinidis K.T."/>
            <person name="Eloe-Fadrosh E.A."/>
            <person name="Kyrpides N.C."/>
            <person name="Woyke T."/>
        </authorList>
    </citation>
    <scope>NUCLEOTIDE SEQUENCE</scope>
    <source>
        <strain evidence="1">GVMAG-M-3300021425-30</strain>
    </source>
</reference>
<dbReference type="Gene3D" id="3.30.40.220">
    <property type="match status" value="1"/>
</dbReference>
<name>A0A6C0CQU3_9ZZZZ</name>
<accession>A0A6C0CQU3</accession>
<protein>
    <submittedName>
        <fullName evidence="1">Uncharacterized protein</fullName>
    </submittedName>
</protein>
<dbReference type="AlphaFoldDB" id="A0A6C0CQU3"/>
<dbReference type="EMBL" id="MN739473">
    <property type="protein sequence ID" value="QHT06663.1"/>
    <property type="molecule type" value="Genomic_DNA"/>
</dbReference>
<evidence type="ECO:0000313" key="1">
    <source>
        <dbReference type="EMBL" id="QHT06663.1"/>
    </source>
</evidence>
<sequence length="172" mass="20672">METNKKTIQITGKTNVDRLTKEKRKRIRATAQAKKLDHEREIVLIDNLVDEMVGDEYYEKAKREIEKKINSYKQQDIKKEIFDIKRLISLNETILKLQKSKLRCCYCEESVKILYRIVREPKQWTLDRIDNDDCHSCDNTVIACLECNLKRRVTDKEKFEFTKKMRLIKRDN</sequence>